<evidence type="ECO:0000256" key="1">
    <source>
        <dbReference type="SAM" id="Phobius"/>
    </source>
</evidence>
<reference evidence="2 3" key="1">
    <citation type="submission" date="2019-04" db="EMBL/GenBank/DDBJ databases">
        <title>Azoarcus rhizosphaerae sp. nov. isolated from rhizosphere of Ficus religiosa.</title>
        <authorList>
            <person name="Lin S.-Y."/>
            <person name="Hameed A."/>
            <person name="Hsu Y.-H."/>
            <person name="Young C.-C."/>
        </authorList>
    </citation>
    <scope>NUCLEOTIDE SEQUENCE [LARGE SCALE GENOMIC DNA]</scope>
    <source>
        <strain evidence="2 3">CC-YHH848</strain>
    </source>
</reference>
<keyword evidence="1" id="KW-1133">Transmembrane helix</keyword>
<feature type="transmembrane region" description="Helical" evidence="1">
    <location>
        <begin position="54"/>
        <end position="74"/>
    </location>
</feature>
<dbReference type="OrthoDB" id="5402100at2"/>
<gene>
    <name evidence="2" type="ORF">E6O51_12725</name>
</gene>
<organism evidence="2 3">
    <name type="scientific">Pseudothauera rhizosphaerae</name>
    <dbReference type="NCBI Taxonomy" id="2565932"/>
    <lineage>
        <taxon>Bacteria</taxon>
        <taxon>Pseudomonadati</taxon>
        <taxon>Pseudomonadota</taxon>
        <taxon>Betaproteobacteria</taxon>
        <taxon>Rhodocyclales</taxon>
        <taxon>Zoogloeaceae</taxon>
        <taxon>Pseudothauera</taxon>
    </lineage>
</organism>
<evidence type="ECO:0000313" key="3">
    <source>
        <dbReference type="Proteomes" id="UP000307956"/>
    </source>
</evidence>
<sequence>MAPHIHLVLNWILFLALFPIAFVWLRRAWRIIARRDFSEVALKRGEPPENPAKFAPFCAAINLLGGIVVVWLIFGVAAGLFAHETWTSIGGITIWSKFLFDFALSRQAHMPRLGRAAAAAARK</sequence>
<name>A0A4S4ANF4_9RHOO</name>
<feature type="transmembrane region" description="Helical" evidence="1">
    <location>
        <begin position="6"/>
        <end position="25"/>
    </location>
</feature>
<keyword evidence="1" id="KW-0812">Transmembrane</keyword>
<dbReference type="EMBL" id="SSOD01000009">
    <property type="protein sequence ID" value="THF60732.1"/>
    <property type="molecule type" value="Genomic_DNA"/>
</dbReference>
<comment type="caution">
    <text evidence="2">The sequence shown here is derived from an EMBL/GenBank/DDBJ whole genome shotgun (WGS) entry which is preliminary data.</text>
</comment>
<evidence type="ECO:0000313" key="2">
    <source>
        <dbReference type="EMBL" id="THF60732.1"/>
    </source>
</evidence>
<feature type="transmembrane region" description="Helical" evidence="1">
    <location>
        <begin position="86"/>
        <end position="104"/>
    </location>
</feature>
<accession>A0A4S4ANF4</accession>
<evidence type="ECO:0008006" key="4">
    <source>
        <dbReference type="Google" id="ProtNLM"/>
    </source>
</evidence>
<protein>
    <recommendedName>
        <fullName evidence="4">SdpI/YhfL protein family protein</fullName>
    </recommendedName>
</protein>
<keyword evidence="1" id="KW-0472">Membrane</keyword>
<dbReference type="Proteomes" id="UP000307956">
    <property type="component" value="Unassembled WGS sequence"/>
</dbReference>
<proteinExistence type="predicted"/>
<keyword evidence="3" id="KW-1185">Reference proteome</keyword>
<dbReference type="AlphaFoldDB" id="A0A4S4ANF4"/>